<keyword evidence="3" id="KW-1185">Reference proteome</keyword>
<dbReference type="Pfam" id="PF04389">
    <property type="entry name" value="Peptidase_M28"/>
    <property type="match status" value="1"/>
</dbReference>
<dbReference type="EC" id="3.4.-.-" evidence="2"/>
<dbReference type="RefSeq" id="WP_004155579.1">
    <property type="nucleotide sequence ID" value="NZ_AAWS01000009.1"/>
</dbReference>
<sequence>MSTHAIPVSKKRLYADVQKLTAVYPPRNYQNLESLNAIAHYIHEEFKKWDCPTEVQAYDAEGNTYQNLIASFGVGHSTRIVLGAHYDVCGDQPGADDNASAVAGLLEVGRLIDQLQPSLNCRVDLVAYTLEEPPFFQTPLQGSAVHARSMSQNKVDIKAMICLEMIGYYSDKPNSQQFPIPELAAIYPSVGNFIVVVGKTGEETLVQEVKTSMKQVANIDVQAINAPPQMIGITFSDHASYWNEGYPAVMINNTSFYRNPHYHETTDTIDTLDFDKMTEVVRGVYQAVVNLA</sequence>
<keyword evidence="2" id="KW-0378">Hydrolase</keyword>
<dbReference type="EMBL" id="AAWS01000009">
    <property type="protein sequence ID" value="EAY29789.1"/>
    <property type="molecule type" value="Genomic_DNA"/>
</dbReference>
<dbReference type="InterPro" id="IPR007484">
    <property type="entry name" value="Peptidase_M28"/>
</dbReference>
<dbReference type="PANTHER" id="PTHR12147:SF26">
    <property type="entry name" value="PEPTIDASE M28 DOMAIN-CONTAINING PROTEIN"/>
    <property type="match status" value="1"/>
</dbReference>
<dbReference type="GO" id="GO:0006508">
    <property type="term" value="P:proteolysis"/>
    <property type="evidence" value="ECO:0007669"/>
    <property type="project" value="InterPro"/>
</dbReference>
<accession>A1ZIC1</accession>
<protein>
    <submittedName>
        <fullName evidence="2">Peptidase, M28 family</fullName>
        <ecNumber evidence="2">3.4.-.-</ecNumber>
    </submittedName>
</protein>
<dbReference type="AlphaFoldDB" id="A1ZIC1"/>
<evidence type="ECO:0000313" key="3">
    <source>
        <dbReference type="Proteomes" id="UP000004095"/>
    </source>
</evidence>
<name>A1ZIC1_MICM2</name>
<comment type="caution">
    <text evidence="2">The sequence shown here is derived from an EMBL/GenBank/DDBJ whole genome shotgun (WGS) entry which is preliminary data.</text>
</comment>
<dbReference type="Gene3D" id="3.40.630.10">
    <property type="entry name" value="Zn peptidases"/>
    <property type="match status" value="1"/>
</dbReference>
<dbReference type="GO" id="GO:0008235">
    <property type="term" value="F:metalloexopeptidase activity"/>
    <property type="evidence" value="ECO:0007669"/>
    <property type="project" value="InterPro"/>
</dbReference>
<reference evidence="2 3" key="1">
    <citation type="submission" date="2007-01" db="EMBL/GenBank/DDBJ databases">
        <authorList>
            <person name="Haygood M."/>
            <person name="Podell S."/>
            <person name="Anderson C."/>
            <person name="Hopkinson B."/>
            <person name="Roe K."/>
            <person name="Barbeau K."/>
            <person name="Gaasterland T."/>
            <person name="Ferriera S."/>
            <person name="Johnson J."/>
            <person name="Kravitz S."/>
            <person name="Beeson K."/>
            <person name="Sutton G."/>
            <person name="Rogers Y.-H."/>
            <person name="Friedman R."/>
            <person name="Frazier M."/>
            <person name="Venter J.C."/>
        </authorList>
    </citation>
    <scope>NUCLEOTIDE SEQUENCE [LARGE SCALE GENOMIC DNA]</scope>
    <source>
        <strain evidence="2 3">ATCC 23134</strain>
    </source>
</reference>
<dbReference type="SUPFAM" id="SSF53187">
    <property type="entry name" value="Zn-dependent exopeptidases"/>
    <property type="match status" value="1"/>
</dbReference>
<evidence type="ECO:0000259" key="1">
    <source>
        <dbReference type="Pfam" id="PF04389"/>
    </source>
</evidence>
<feature type="domain" description="Peptidase M28" evidence="1">
    <location>
        <begin position="67"/>
        <end position="286"/>
    </location>
</feature>
<dbReference type="eggNOG" id="COG2234">
    <property type="taxonomic scope" value="Bacteria"/>
</dbReference>
<evidence type="ECO:0000313" key="2">
    <source>
        <dbReference type="EMBL" id="EAY29789.1"/>
    </source>
</evidence>
<proteinExistence type="predicted"/>
<organism evidence="2 3">
    <name type="scientific">Microscilla marina ATCC 23134</name>
    <dbReference type="NCBI Taxonomy" id="313606"/>
    <lineage>
        <taxon>Bacteria</taxon>
        <taxon>Pseudomonadati</taxon>
        <taxon>Bacteroidota</taxon>
        <taxon>Cytophagia</taxon>
        <taxon>Cytophagales</taxon>
        <taxon>Microscillaceae</taxon>
        <taxon>Microscilla</taxon>
    </lineage>
</organism>
<dbReference type="PANTHER" id="PTHR12147">
    <property type="entry name" value="METALLOPEPTIDASE M28 FAMILY MEMBER"/>
    <property type="match status" value="1"/>
</dbReference>
<dbReference type="Proteomes" id="UP000004095">
    <property type="component" value="Unassembled WGS sequence"/>
</dbReference>
<gene>
    <name evidence="2" type="ORF">M23134_05661</name>
</gene>
<dbReference type="InterPro" id="IPR045175">
    <property type="entry name" value="M28_fam"/>
</dbReference>